<dbReference type="NCBIfam" id="TIGR00369">
    <property type="entry name" value="unchar_dom_1"/>
    <property type="match status" value="1"/>
</dbReference>
<evidence type="ECO:0000256" key="1">
    <source>
        <dbReference type="ARBA" id="ARBA00022801"/>
    </source>
</evidence>
<dbReference type="EMBL" id="JAAWWK010000002">
    <property type="protein sequence ID" value="NKI16731.1"/>
    <property type="molecule type" value="Genomic_DNA"/>
</dbReference>
<dbReference type="Gene3D" id="3.10.129.10">
    <property type="entry name" value="Hotdog Thioesterase"/>
    <property type="match status" value="1"/>
</dbReference>
<comment type="caution">
    <text evidence="3">The sequence shown here is derived from an EMBL/GenBank/DDBJ whole genome shotgun (WGS) entry which is preliminary data.</text>
</comment>
<keyword evidence="4" id="KW-1185">Reference proteome</keyword>
<evidence type="ECO:0000313" key="3">
    <source>
        <dbReference type="EMBL" id="NKI16731.1"/>
    </source>
</evidence>
<gene>
    <name evidence="3" type="ORF">HCU74_04765</name>
</gene>
<sequence>MYKTAPINAFYRPEMVVSKGEAVIEIAVSDQHFHSAGAVHGSVYFKMLDDAAFFAANSMEPDYFVLTTSFTTYLTRPVSSGKLKSVGRVVNSNKSQFIAESVVYDDQGREIGRGNGIFMRSRMPLADVPGYSSD</sequence>
<feature type="domain" description="Thioesterase" evidence="2">
    <location>
        <begin position="37"/>
        <end position="110"/>
    </location>
</feature>
<reference evidence="3 4" key="1">
    <citation type="submission" date="2020-04" db="EMBL/GenBank/DDBJ databases">
        <authorList>
            <person name="Yoon J."/>
        </authorList>
    </citation>
    <scope>NUCLEOTIDE SEQUENCE [LARGE SCALE GENOMIC DNA]</scope>
    <source>
        <strain evidence="3 4">KMU-166</strain>
    </source>
</reference>
<protein>
    <submittedName>
        <fullName evidence="3">PaaI family thioesterase</fullName>
    </submittedName>
</protein>
<dbReference type="SUPFAM" id="SSF54637">
    <property type="entry name" value="Thioesterase/thiol ester dehydrase-isomerase"/>
    <property type="match status" value="1"/>
</dbReference>
<dbReference type="Proteomes" id="UP000765845">
    <property type="component" value="Unassembled WGS sequence"/>
</dbReference>
<accession>A0ABX1GC31</accession>
<dbReference type="CDD" id="cd03443">
    <property type="entry name" value="PaaI_thioesterase"/>
    <property type="match status" value="1"/>
</dbReference>
<organism evidence="3 4">
    <name type="scientific">Spongiibacter thalassae</name>
    <dbReference type="NCBI Taxonomy" id="2721624"/>
    <lineage>
        <taxon>Bacteria</taxon>
        <taxon>Pseudomonadati</taxon>
        <taxon>Pseudomonadota</taxon>
        <taxon>Gammaproteobacteria</taxon>
        <taxon>Cellvibrionales</taxon>
        <taxon>Spongiibacteraceae</taxon>
        <taxon>Spongiibacter</taxon>
    </lineage>
</organism>
<dbReference type="InterPro" id="IPR003736">
    <property type="entry name" value="PAAI_dom"/>
</dbReference>
<keyword evidence="1" id="KW-0378">Hydrolase</keyword>
<dbReference type="InterPro" id="IPR029069">
    <property type="entry name" value="HotDog_dom_sf"/>
</dbReference>
<evidence type="ECO:0000313" key="4">
    <source>
        <dbReference type="Proteomes" id="UP000765845"/>
    </source>
</evidence>
<dbReference type="Pfam" id="PF03061">
    <property type="entry name" value="4HBT"/>
    <property type="match status" value="1"/>
</dbReference>
<name>A0ABX1GC31_9GAMM</name>
<evidence type="ECO:0000259" key="2">
    <source>
        <dbReference type="Pfam" id="PF03061"/>
    </source>
</evidence>
<proteinExistence type="predicted"/>
<dbReference type="InterPro" id="IPR006683">
    <property type="entry name" value="Thioestr_dom"/>
</dbReference>